<keyword evidence="1" id="KW-0614">Plasmid</keyword>
<protein>
    <submittedName>
        <fullName evidence="1">Uncharacterized protein</fullName>
    </submittedName>
</protein>
<geneLocation type="plasmid" evidence="1">
    <name>pSM51_Rh02</name>
</geneLocation>
<name>A0ABY1XKN5_9HYPH</name>
<dbReference type="EMBL" id="SILG01000003">
    <property type="protein sequence ID" value="TBE60624.1"/>
    <property type="molecule type" value="Genomic_DNA"/>
</dbReference>
<proteinExistence type="predicted"/>
<sequence>MTKWIQVLGAGVVLLAAVLAAIVMNNYREAEKVTRQYVPPKGIQIAKGSGPLGCDFSGIDSPIITGVMPRVGEPSVKLQVPKAYLPGPFYPKDGTLAGDGTLLLMMKADGFDPYPVREQRLTEEKARQQWLMALIWQFGPLEGIAQSRAEFDAGAKPGTKFEEVPQANGLIKYEFLPRQNKQVYIARDSAKITDVVECDVNTGSGLDVSSPGCKHMTSASGLDVSISYYRTRLDDWGTIKERMSKFLACMIID</sequence>
<keyword evidence="2" id="KW-1185">Reference proteome</keyword>
<accession>A0ABY1XKN5</accession>
<reference evidence="1 2" key="1">
    <citation type="submission" date="2019-02" db="EMBL/GenBank/DDBJ databases">
        <title>The genomic architecture of introgression among sibling species of bacteria.</title>
        <authorList>
            <person name="Cavassim M.I.A."/>
            <person name="Moeskjaer S."/>
            <person name="Moslemi C."/>
            <person name="Fields B."/>
            <person name="Bachmann A."/>
            <person name="Vilhjalmsson B."/>
            <person name="Schierup M.H."/>
            <person name="Young J.P.W."/>
            <person name="Andersen S.U."/>
        </authorList>
    </citation>
    <scope>NUCLEOTIDE SEQUENCE [LARGE SCALE GENOMIC DNA]</scope>
    <source>
        <strain evidence="1 2">SM51</strain>
        <plasmid evidence="1">pSM51_Rh02</plasmid>
    </source>
</reference>
<gene>
    <name evidence="1" type="ORF">ELH03_27525</name>
</gene>
<comment type="caution">
    <text evidence="1">The sequence shown here is derived from an EMBL/GenBank/DDBJ whole genome shotgun (WGS) entry which is preliminary data.</text>
</comment>
<evidence type="ECO:0000313" key="1">
    <source>
        <dbReference type="EMBL" id="TBE60624.1"/>
    </source>
</evidence>
<evidence type="ECO:0000313" key="2">
    <source>
        <dbReference type="Proteomes" id="UP000291302"/>
    </source>
</evidence>
<organism evidence="1 2">
    <name type="scientific">Rhizobium beringeri</name>
    <dbReference type="NCBI Taxonomy" id="3019934"/>
    <lineage>
        <taxon>Bacteria</taxon>
        <taxon>Pseudomonadati</taxon>
        <taxon>Pseudomonadota</taxon>
        <taxon>Alphaproteobacteria</taxon>
        <taxon>Hyphomicrobiales</taxon>
        <taxon>Rhizobiaceae</taxon>
        <taxon>Rhizobium/Agrobacterium group</taxon>
        <taxon>Rhizobium</taxon>
    </lineage>
</organism>
<dbReference type="RefSeq" id="WP_130660613.1">
    <property type="nucleotide sequence ID" value="NZ_SILG01000003.1"/>
</dbReference>
<dbReference type="Proteomes" id="UP000291302">
    <property type="component" value="Unassembled WGS sequence"/>
</dbReference>